<sequence length="518" mass="55212">MGLCAAFVFIACLVGFFFVAMKTVTISYDGKIRTAHTMAMTPHGLLTEQGIPVKSHDFITSSHGDLLRNGDTVTVRTAYQATITIDGQAVYFWTYAQNAADILNFFKQSERNAVKVSVDINNVYNTLTGGFVISAKGPVYLQVDGKKIRVADGDTTAAAILDAHNVQLGKNDRVNVVKEGTATIMRVQRVSYATSTKQVILPYTTQRIDDPSLPQGAEVISQEGKTGLEVDTYRNVLVDGKVESSALIKREVTSYAVNEIISVGTKKPQPRPSADGDSSSGKDSQKKEAGDSSSQGPNKSSSSPSPQSSDSASGPSSGSSSPKGDDSPGDASAKKDSVKAKSQANEAARKAAEAKAAADRQAQQKAAAKAAAARKEAEERARRQQEAAAARRRAQAAAAAAAQRAQAQQQASSTWHATPAQAQVYGRAAAAQYGWTGAQWDAVVWLFNKESSWMWSAENPSSGAYGIPQALPGSKMATAGADWRDNAATQINWGLGYIRGRYGNPLAAKAYHLRMNWY</sequence>
<evidence type="ECO:0000259" key="3">
    <source>
        <dbReference type="PROSITE" id="PS51109"/>
    </source>
</evidence>
<dbReference type="InterPro" id="IPR007137">
    <property type="entry name" value="DUF348"/>
</dbReference>
<dbReference type="InterPro" id="IPR011098">
    <property type="entry name" value="G5_dom"/>
</dbReference>
<dbReference type="Pfam" id="PF07501">
    <property type="entry name" value="G5"/>
    <property type="match status" value="1"/>
</dbReference>
<dbReference type="Pfam" id="PF03990">
    <property type="entry name" value="DUF348"/>
    <property type="match status" value="3"/>
</dbReference>
<organism evidence="4 5">
    <name type="scientific">Parascardovia denticolens DSM 10105 = JCM 12538</name>
    <dbReference type="NCBI Taxonomy" id="864564"/>
    <lineage>
        <taxon>Bacteria</taxon>
        <taxon>Bacillati</taxon>
        <taxon>Actinomycetota</taxon>
        <taxon>Actinomycetes</taxon>
        <taxon>Bifidobacteriales</taxon>
        <taxon>Bifidobacteriaceae</taxon>
        <taxon>Parascardovia</taxon>
    </lineage>
</organism>
<dbReference type="Gene3D" id="2.20.230.10">
    <property type="entry name" value="Resuscitation-promoting factor rpfb"/>
    <property type="match status" value="1"/>
</dbReference>
<feature type="compositionally biased region" description="Low complexity" evidence="2">
    <location>
        <begin position="395"/>
        <end position="411"/>
    </location>
</feature>
<feature type="compositionally biased region" description="Low complexity" evidence="2">
    <location>
        <begin position="273"/>
        <end position="282"/>
    </location>
</feature>
<dbReference type="SMART" id="SM01208">
    <property type="entry name" value="G5"/>
    <property type="match status" value="1"/>
</dbReference>
<dbReference type="eggNOG" id="COG3583">
    <property type="taxonomic scope" value="Bacteria"/>
</dbReference>
<evidence type="ECO:0000313" key="4">
    <source>
        <dbReference type="EMBL" id="EFT83033.1"/>
    </source>
</evidence>
<evidence type="ECO:0000256" key="1">
    <source>
        <dbReference type="ARBA" id="ARBA00022729"/>
    </source>
</evidence>
<dbReference type="AlphaFoldDB" id="E6JYH4"/>
<dbReference type="PROSITE" id="PS51109">
    <property type="entry name" value="G5"/>
    <property type="match status" value="1"/>
</dbReference>
<feature type="compositionally biased region" description="Basic and acidic residues" evidence="2">
    <location>
        <begin position="373"/>
        <end position="385"/>
    </location>
</feature>
<feature type="domain" description="G5" evidence="3">
    <location>
        <begin position="187"/>
        <end position="267"/>
    </location>
</feature>
<dbReference type="KEGG" id="pdo:PSDT_1533"/>
<gene>
    <name evidence="4" type="ORF">HMPREF0620_0038</name>
</gene>
<feature type="compositionally biased region" description="Basic and acidic residues" evidence="2">
    <location>
        <begin position="347"/>
        <end position="358"/>
    </location>
</feature>
<reference evidence="4 5" key="1">
    <citation type="submission" date="2010-12" db="EMBL/GenBank/DDBJ databases">
        <authorList>
            <person name="Muzny D."/>
            <person name="Qin X."/>
            <person name="Buhay C."/>
            <person name="Dugan-Rocha S."/>
            <person name="Ding Y."/>
            <person name="Chen G."/>
            <person name="Hawes A."/>
            <person name="Holder M."/>
            <person name="Jhangiani S."/>
            <person name="Johnson A."/>
            <person name="Khan Z."/>
            <person name="Li Z."/>
            <person name="Liu W."/>
            <person name="Liu X."/>
            <person name="Perez L."/>
            <person name="Shen H."/>
            <person name="Wang Q."/>
            <person name="Watt J."/>
            <person name="Xi L."/>
            <person name="Xin Y."/>
            <person name="Zhou J."/>
            <person name="Deng J."/>
            <person name="Jiang H."/>
            <person name="Liu Y."/>
            <person name="Qu J."/>
            <person name="Song X.-Z."/>
            <person name="Zhang L."/>
            <person name="Villasana D."/>
            <person name="Johnson A."/>
            <person name="Liu J."/>
            <person name="Liyanage D."/>
            <person name="Lorensuhewa L."/>
            <person name="Robinson T."/>
            <person name="Song A."/>
            <person name="Song B.-B."/>
            <person name="Dinh H."/>
            <person name="Thornton R."/>
            <person name="Coyle M."/>
            <person name="Francisco L."/>
            <person name="Jackson L."/>
            <person name="Javaid M."/>
            <person name="Korchina V."/>
            <person name="Kovar C."/>
            <person name="Mata R."/>
            <person name="Mathew T."/>
            <person name="Ngo R."/>
            <person name="Nguyen L."/>
            <person name="Nguyen N."/>
            <person name="Okwuonu G."/>
            <person name="Ongeri F."/>
            <person name="Pham C."/>
            <person name="Simmons D."/>
            <person name="Wilczek-Boney K."/>
            <person name="Hale W."/>
            <person name="Jakkamsetti A."/>
            <person name="Pham P."/>
            <person name="Ruth R."/>
            <person name="San Lucas F."/>
            <person name="Warren J."/>
            <person name="Zhang J."/>
            <person name="Zhao Z."/>
            <person name="Zhou C."/>
            <person name="Zhu D."/>
            <person name="Lee S."/>
            <person name="Bess C."/>
            <person name="Blankenburg K."/>
            <person name="Forbes L."/>
            <person name="Fu Q."/>
            <person name="Gubbala S."/>
            <person name="Hirani K."/>
            <person name="Jayaseelan J.C."/>
            <person name="Lara F."/>
            <person name="Munidasa M."/>
            <person name="Palculict T."/>
            <person name="Patil S."/>
            <person name="Pu L.-L."/>
            <person name="Saada N."/>
            <person name="Tang L."/>
            <person name="Weissenberger G."/>
            <person name="Zhu Y."/>
            <person name="Hemphill L."/>
            <person name="Shang Y."/>
            <person name="Youmans B."/>
            <person name="Ayvaz T."/>
            <person name="Ross M."/>
            <person name="Santibanez J."/>
            <person name="Aqrawi P."/>
            <person name="Gross S."/>
            <person name="Joshi V."/>
            <person name="Fowler G."/>
            <person name="Nazareth L."/>
            <person name="Reid J."/>
            <person name="Worley K."/>
            <person name="Petrosino J."/>
            <person name="Highlander S."/>
            <person name="Gibbs R."/>
        </authorList>
    </citation>
    <scope>NUCLEOTIDE SEQUENCE [LARGE SCALE GENOMIC DNA]</scope>
    <source>
        <strain evidence="4 5">DSM 10105</strain>
    </source>
</reference>
<keyword evidence="5" id="KW-1185">Reference proteome</keyword>
<feature type="compositionally biased region" description="Low complexity" evidence="2">
    <location>
        <begin position="359"/>
        <end position="371"/>
    </location>
</feature>
<dbReference type="HOGENOM" id="CLU_036884_1_1_11"/>
<feature type="region of interest" description="Disordered" evidence="2">
    <location>
        <begin position="263"/>
        <end position="414"/>
    </location>
</feature>
<evidence type="ECO:0000256" key="2">
    <source>
        <dbReference type="SAM" id="MobiDB-lite"/>
    </source>
</evidence>
<dbReference type="PATRIC" id="fig|864564.6.peg.1683"/>
<name>E6JYH4_PARDN</name>
<protein>
    <submittedName>
        <fullName evidence="4">G5 domain protein</fullName>
    </submittedName>
</protein>
<proteinExistence type="predicted"/>
<dbReference type="Proteomes" id="UP000004946">
    <property type="component" value="Chromosome"/>
</dbReference>
<evidence type="ECO:0000313" key="5">
    <source>
        <dbReference type="Proteomes" id="UP000004946"/>
    </source>
</evidence>
<dbReference type="EMBL" id="AEON01000001">
    <property type="protein sequence ID" value="EFT83033.1"/>
    <property type="molecule type" value="Genomic_DNA"/>
</dbReference>
<feature type="compositionally biased region" description="Low complexity" evidence="2">
    <location>
        <begin position="291"/>
        <end position="322"/>
    </location>
</feature>
<dbReference type="InterPro" id="IPR023346">
    <property type="entry name" value="Lysozyme-like_dom_sf"/>
</dbReference>
<comment type="caution">
    <text evidence="4">The sequence shown here is derived from an EMBL/GenBank/DDBJ whole genome shotgun (WGS) entry which is preliminary data.</text>
</comment>
<accession>E6JYH4</accession>
<keyword evidence="1" id="KW-0732">Signal</keyword>
<dbReference type="SUPFAM" id="SSF53955">
    <property type="entry name" value="Lysozyme-like"/>
    <property type="match status" value="1"/>
</dbReference>